<dbReference type="InterPro" id="IPR050469">
    <property type="entry name" value="Diguanylate_Cyclase"/>
</dbReference>
<evidence type="ECO:0000256" key="1">
    <source>
        <dbReference type="ARBA" id="ARBA00012528"/>
    </source>
</evidence>
<evidence type="ECO:0000256" key="3">
    <source>
        <dbReference type="SAM" id="Phobius"/>
    </source>
</evidence>
<dbReference type="RefSeq" id="WP_252820399.1">
    <property type="nucleotide sequence ID" value="NZ_JAMXQS010000007.1"/>
</dbReference>
<feature type="transmembrane region" description="Helical" evidence="3">
    <location>
        <begin position="90"/>
        <end position="110"/>
    </location>
</feature>
<feature type="transmembrane region" description="Helical" evidence="3">
    <location>
        <begin position="6"/>
        <end position="25"/>
    </location>
</feature>
<feature type="transmembrane region" description="Helical" evidence="3">
    <location>
        <begin position="64"/>
        <end position="83"/>
    </location>
</feature>
<dbReference type="Proteomes" id="UP001205906">
    <property type="component" value="Unassembled WGS sequence"/>
</dbReference>
<dbReference type="EC" id="2.7.7.65" evidence="1"/>
<feature type="domain" description="GGDEF" evidence="4">
    <location>
        <begin position="252"/>
        <end position="384"/>
    </location>
</feature>
<feature type="transmembrane region" description="Helical" evidence="3">
    <location>
        <begin position="151"/>
        <end position="168"/>
    </location>
</feature>
<dbReference type="SUPFAM" id="SSF55073">
    <property type="entry name" value="Nucleotide cyclase"/>
    <property type="match status" value="1"/>
</dbReference>
<accession>A0ABT1C8H0</accession>
<comment type="caution">
    <text evidence="5">The sequence shown here is derived from an EMBL/GenBank/DDBJ whole genome shotgun (WGS) entry which is preliminary data.</text>
</comment>
<keyword evidence="3" id="KW-1133">Transmembrane helix</keyword>
<dbReference type="CDD" id="cd01949">
    <property type="entry name" value="GGDEF"/>
    <property type="match status" value="1"/>
</dbReference>
<dbReference type="NCBIfam" id="TIGR00254">
    <property type="entry name" value="GGDEF"/>
    <property type="match status" value="1"/>
</dbReference>
<feature type="transmembrane region" description="Helical" evidence="3">
    <location>
        <begin position="116"/>
        <end position="139"/>
    </location>
</feature>
<keyword evidence="3" id="KW-0812">Transmembrane</keyword>
<organism evidence="5 6">
    <name type="scientific">Mesorhizobium liriopis</name>
    <dbReference type="NCBI Taxonomy" id="2953882"/>
    <lineage>
        <taxon>Bacteria</taxon>
        <taxon>Pseudomonadati</taxon>
        <taxon>Pseudomonadota</taxon>
        <taxon>Alphaproteobacteria</taxon>
        <taxon>Hyphomicrobiales</taxon>
        <taxon>Phyllobacteriaceae</taxon>
        <taxon>Mesorhizobium</taxon>
    </lineage>
</organism>
<dbReference type="SMART" id="SM00267">
    <property type="entry name" value="GGDEF"/>
    <property type="match status" value="1"/>
</dbReference>
<dbReference type="InterPro" id="IPR043128">
    <property type="entry name" value="Rev_trsase/Diguanyl_cyclase"/>
</dbReference>
<comment type="catalytic activity">
    <reaction evidence="2">
        <text>2 GTP = 3',3'-c-di-GMP + 2 diphosphate</text>
        <dbReference type="Rhea" id="RHEA:24898"/>
        <dbReference type="ChEBI" id="CHEBI:33019"/>
        <dbReference type="ChEBI" id="CHEBI:37565"/>
        <dbReference type="ChEBI" id="CHEBI:58805"/>
        <dbReference type="EC" id="2.7.7.65"/>
    </reaction>
</comment>
<dbReference type="Pfam" id="PF00990">
    <property type="entry name" value="GGDEF"/>
    <property type="match status" value="1"/>
</dbReference>
<dbReference type="Gene3D" id="3.30.70.270">
    <property type="match status" value="1"/>
</dbReference>
<reference evidence="5 6" key="1">
    <citation type="submission" date="2022-06" db="EMBL/GenBank/DDBJ databases">
        <title>Mesorhizobium sp. strain RP14 Genome sequencing and assembly.</title>
        <authorList>
            <person name="Kim I."/>
        </authorList>
    </citation>
    <scope>NUCLEOTIDE SEQUENCE [LARGE SCALE GENOMIC DNA]</scope>
    <source>
        <strain evidence="6">RP14(2022)</strain>
    </source>
</reference>
<dbReference type="PANTHER" id="PTHR45138">
    <property type="entry name" value="REGULATORY COMPONENTS OF SENSORY TRANSDUCTION SYSTEM"/>
    <property type="match status" value="1"/>
</dbReference>
<keyword evidence="3" id="KW-0472">Membrane</keyword>
<proteinExistence type="predicted"/>
<dbReference type="PROSITE" id="PS50887">
    <property type="entry name" value="GGDEF"/>
    <property type="match status" value="1"/>
</dbReference>
<name>A0ABT1C8H0_9HYPH</name>
<evidence type="ECO:0000313" key="6">
    <source>
        <dbReference type="Proteomes" id="UP001205906"/>
    </source>
</evidence>
<evidence type="ECO:0000259" key="4">
    <source>
        <dbReference type="PROSITE" id="PS50887"/>
    </source>
</evidence>
<protein>
    <recommendedName>
        <fullName evidence="1">diguanylate cyclase</fullName>
        <ecNumber evidence="1">2.7.7.65</ecNumber>
    </recommendedName>
</protein>
<evidence type="ECO:0000313" key="5">
    <source>
        <dbReference type="EMBL" id="MCO6051135.1"/>
    </source>
</evidence>
<dbReference type="InterPro" id="IPR029787">
    <property type="entry name" value="Nucleotide_cyclase"/>
</dbReference>
<feature type="transmembrane region" description="Helical" evidence="3">
    <location>
        <begin position="188"/>
        <end position="211"/>
    </location>
</feature>
<gene>
    <name evidence="5" type="ORF">NGM99_15225</name>
</gene>
<keyword evidence="6" id="KW-1185">Reference proteome</keyword>
<feature type="transmembrane region" description="Helical" evidence="3">
    <location>
        <begin position="37"/>
        <end position="58"/>
    </location>
</feature>
<dbReference type="PANTHER" id="PTHR45138:SF9">
    <property type="entry name" value="DIGUANYLATE CYCLASE DGCM-RELATED"/>
    <property type="match status" value="1"/>
</dbReference>
<sequence length="414" mass="44337">MSSAGVALFTNLVVAVLLASAFLAISFYDGRRAARWIALSYATGMAALSLEFVIAGFGASRPMVVVNFGGFLLATLFFNVGVARRIGARVPWALMGTLFGVSLLTTWLSADWTGHLFWGSVVYQLPYALMQWIGVGIIFSDRKRDRLDTMLGVVLAISGVQFLLKPVMKWLSGGLGQDPALYLESTYAVISLSMSAICALALALTMLAMFARDVLRDVTQRAEIDPMSGVLNRGGFARQVEMALRDAVAHGLPVSLVLADLDHFKQVNDTLGHASGDRVIEAFGTFIRSAGEHRLIAGRIGGEEFAMVLPGVNLAAARLFAETARSSFGSLAIAGLPIQRRFTASFGVAEGYPDEGLDSMLRRADEALYRAKAEGRNAVRTALPYVPDALGLASATGASPVVRRYRTSSSGAKR</sequence>
<dbReference type="EMBL" id="JAMXQS010000007">
    <property type="protein sequence ID" value="MCO6051135.1"/>
    <property type="molecule type" value="Genomic_DNA"/>
</dbReference>
<dbReference type="InterPro" id="IPR000160">
    <property type="entry name" value="GGDEF_dom"/>
</dbReference>
<evidence type="ECO:0000256" key="2">
    <source>
        <dbReference type="ARBA" id="ARBA00034247"/>
    </source>
</evidence>